<feature type="compositionally biased region" description="Basic residues" evidence="1">
    <location>
        <begin position="8"/>
        <end position="17"/>
    </location>
</feature>
<feature type="domain" description="DUF5681" evidence="2">
    <location>
        <begin position="14"/>
        <end position="89"/>
    </location>
</feature>
<gene>
    <name evidence="3" type="ORF">ABIC20_000368</name>
</gene>
<proteinExistence type="predicted"/>
<dbReference type="Pfam" id="PF18932">
    <property type="entry name" value="DUF5681"/>
    <property type="match status" value="1"/>
</dbReference>
<name>A0ABV2N9B2_9HYPH</name>
<protein>
    <recommendedName>
        <fullName evidence="2">DUF5681 domain-containing protein</fullName>
    </recommendedName>
</protein>
<comment type="caution">
    <text evidence="3">The sequence shown here is derived from an EMBL/GenBank/DDBJ whole genome shotgun (WGS) entry which is preliminary data.</text>
</comment>
<organism evidence="3 4">
    <name type="scientific">Methylobacterium radiotolerans</name>
    <dbReference type="NCBI Taxonomy" id="31998"/>
    <lineage>
        <taxon>Bacteria</taxon>
        <taxon>Pseudomonadati</taxon>
        <taxon>Pseudomonadota</taxon>
        <taxon>Alphaproteobacteria</taxon>
        <taxon>Hyphomicrobiales</taxon>
        <taxon>Methylobacteriaceae</taxon>
        <taxon>Methylobacterium</taxon>
    </lineage>
</organism>
<sequence>MSDDYKIGYRKPPRHSQFKPGTSGNRVGRPRRSRHIDTLFEQQLDRIVAVTRDGRKVRVSVREVIVMNIVKAAANGDARARELVLRHMRESGKPDPFGIRPYDDKILAELAATVVPPDDDEDSSEA</sequence>
<feature type="region of interest" description="Disordered" evidence="1">
    <location>
        <begin position="1"/>
        <end position="33"/>
    </location>
</feature>
<evidence type="ECO:0000259" key="2">
    <source>
        <dbReference type="Pfam" id="PF18932"/>
    </source>
</evidence>
<accession>A0ABV2N9B2</accession>
<dbReference type="EMBL" id="JBEPNW010000002">
    <property type="protein sequence ID" value="MET3863059.1"/>
    <property type="molecule type" value="Genomic_DNA"/>
</dbReference>
<dbReference type="RefSeq" id="WP_209650126.1">
    <property type="nucleotide sequence ID" value="NZ_JBEPNV010000001.1"/>
</dbReference>
<keyword evidence="4" id="KW-1185">Reference proteome</keyword>
<dbReference type="InterPro" id="IPR043736">
    <property type="entry name" value="DUF5681"/>
</dbReference>
<evidence type="ECO:0000313" key="3">
    <source>
        <dbReference type="EMBL" id="MET3863059.1"/>
    </source>
</evidence>
<evidence type="ECO:0000313" key="4">
    <source>
        <dbReference type="Proteomes" id="UP001549119"/>
    </source>
</evidence>
<reference evidence="3 4" key="1">
    <citation type="submission" date="2024-06" db="EMBL/GenBank/DDBJ databases">
        <title>Genomics of switchgrass bacterial isolates.</title>
        <authorList>
            <person name="Shade A."/>
        </authorList>
    </citation>
    <scope>NUCLEOTIDE SEQUENCE [LARGE SCALE GENOMIC DNA]</scope>
    <source>
        <strain evidence="3 4">PvP084</strain>
    </source>
</reference>
<evidence type="ECO:0000256" key="1">
    <source>
        <dbReference type="SAM" id="MobiDB-lite"/>
    </source>
</evidence>
<dbReference type="Proteomes" id="UP001549119">
    <property type="component" value="Unassembled WGS sequence"/>
</dbReference>